<evidence type="ECO:0008006" key="4">
    <source>
        <dbReference type="Google" id="ProtNLM"/>
    </source>
</evidence>
<accession>A0A2C5YDF2</accession>
<organism evidence="2 3">
    <name type="scientific">Ophiocordyceps australis</name>
    <dbReference type="NCBI Taxonomy" id="1399860"/>
    <lineage>
        <taxon>Eukaryota</taxon>
        <taxon>Fungi</taxon>
        <taxon>Dikarya</taxon>
        <taxon>Ascomycota</taxon>
        <taxon>Pezizomycotina</taxon>
        <taxon>Sordariomycetes</taxon>
        <taxon>Hypocreomycetidae</taxon>
        <taxon>Hypocreales</taxon>
        <taxon>Ophiocordycipitaceae</taxon>
        <taxon>Ophiocordyceps</taxon>
    </lineage>
</organism>
<proteinExistence type="predicted"/>
<keyword evidence="3" id="KW-1185">Reference proteome</keyword>
<name>A0A2C5YDF2_9HYPO</name>
<dbReference type="PANTHER" id="PTHR40636:SF1">
    <property type="entry name" value="CSBD-LIKE DOMAIN-CONTAINING PROTEIN"/>
    <property type="match status" value="1"/>
</dbReference>
<feature type="compositionally biased region" description="Low complexity" evidence="1">
    <location>
        <begin position="44"/>
        <end position="54"/>
    </location>
</feature>
<feature type="compositionally biased region" description="Polar residues" evidence="1">
    <location>
        <begin position="1"/>
        <end position="15"/>
    </location>
</feature>
<dbReference type="AlphaFoldDB" id="A0A2C5YDF2"/>
<sequence length="101" mass="9441">MSSANTHPAASTANTAGDKATGAAKFATSTLGNVVGGVSRTAGGITGAATRGVGNTLSGATGDSGKPIGDALASLGTGVENGINGVAKGVEDAGQWKSPGR</sequence>
<dbReference type="Proteomes" id="UP000226192">
    <property type="component" value="Unassembled WGS sequence"/>
</dbReference>
<feature type="region of interest" description="Disordered" evidence="1">
    <location>
        <begin position="1"/>
        <end position="22"/>
    </location>
</feature>
<reference evidence="2 3" key="1">
    <citation type="submission" date="2017-06" db="EMBL/GenBank/DDBJ databases">
        <title>Ant-infecting Ophiocordyceps genomes reveal a high diversity of potential behavioral manipulation genes and a possible major role for enterotoxins.</title>
        <authorList>
            <person name="De Bekker C."/>
            <person name="Evans H.C."/>
            <person name="Brachmann A."/>
            <person name="Hughes D.P."/>
        </authorList>
    </citation>
    <scope>NUCLEOTIDE SEQUENCE [LARGE SCALE GENOMIC DNA]</scope>
    <source>
        <strain evidence="2 3">Map64</strain>
    </source>
</reference>
<feature type="region of interest" description="Disordered" evidence="1">
    <location>
        <begin position="44"/>
        <end position="65"/>
    </location>
</feature>
<dbReference type="EMBL" id="NJET01000019">
    <property type="protein sequence ID" value="PHH65312.1"/>
    <property type="molecule type" value="Genomic_DNA"/>
</dbReference>
<dbReference type="PANTHER" id="PTHR40636">
    <property type="entry name" value="CSBD-LIKE DOMAIN-CONTAINING PROTEIN"/>
    <property type="match status" value="1"/>
</dbReference>
<dbReference type="OrthoDB" id="2565331at2759"/>
<evidence type="ECO:0000256" key="1">
    <source>
        <dbReference type="SAM" id="MobiDB-lite"/>
    </source>
</evidence>
<protein>
    <recommendedName>
        <fullName evidence="4">CsbD-like domain-containing protein</fullName>
    </recommendedName>
</protein>
<comment type="caution">
    <text evidence="2">The sequence shown here is derived from an EMBL/GenBank/DDBJ whole genome shotgun (WGS) entry which is preliminary data.</text>
</comment>
<evidence type="ECO:0000313" key="2">
    <source>
        <dbReference type="EMBL" id="PHH65312.1"/>
    </source>
</evidence>
<dbReference type="STRING" id="1399860.A0A2C5YDF2"/>
<evidence type="ECO:0000313" key="3">
    <source>
        <dbReference type="Proteomes" id="UP000226192"/>
    </source>
</evidence>
<gene>
    <name evidence="2" type="ORF">CDD81_2724</name>
</gene>